<keyword evidence="12" id="KW-0489">Methyltransferase</keyword>
<feature type="domain" description="CheB-type methylesterase" evidence="10">
    <location>
        <begin position="10"/>
        <end position="185"/>
    </location>
</feature>
<dbReference type="Gene3D" id="1.20.5.340">
    <property type="match status" value="1"/>
</dbReference>
<evidence type="ECO:0000256" key="4">
    <source>
        <dbReference type="ARBA" id="ARBA00022679"/>
    </source>
</evidence>
<dbReference type="RefSeq" id="WP_246251531.1">
    <property type="nucleotide sequence ID" value="NZ_CP049251.1"/>
</dbReference>
<evidence type="ECO:0000256" key="7">
    <source>
        <dbReference type="ARBA" id="ARBA00022840"/>
    </source>
</evidence>
<dbReference type="AlphaFoldDB" id="A0A7W6LJT5"/>
<dbReference type="GO" id="GO:0005524">
    <property type="term" value="F:ATP binding"/>
    <property type="evidence" value="ECO:0007669"/>
    <property type="project" value="UniProtKB-KW"/>
</dbReference>
<dbReference type="InterPro" id="IPR022642">
    <property type="entry name" value="CheR_C"/>
</dbReference>
<evidence type="ECO:0000256" key="2">
    <source>
        <dbReference type="ARBA" id="ARBA00012438"/>
    </source>
</evidence>
<dbReference type="InterPro" id="IPR036890">
    <property type="entry name" value="HATPase_C_sf"/>
</dbReference>
<feature type="coiled-coil region" evidence="9">
    <location>
        <begin position="636"/>
        <end position="698"/>
    </location>
</feature>
<evidence type="ECO:0000259" key="11">
    <source>
        <dbReference type="PROSITE" id="PS50123"/>
    </source>
</evidence>
<dbReference type="GO" id="GO:0008757">
    <property type="term" value="F:S-adenosylmethionine-dependent methyltransferase activity"/>
    <property type="evidence" value="ECO:0007669"/>
    <property type="project" value="InterPro"/>
</dbReference>
<dbReference type="EC" id="2.7.13.3" evidence="2"/>
<dbReference type="InterPro" id="IPR035909">
    <property type="entry name" value="CheB_C"/>
</dbReference>
<keyword evidence="13" id="KW-1185">Reference proteome</keyword>
<dbReference type="SMART" id="SM00138">
    <property type="entry name" value="MeTrc"/>
    <property type="match status" value="1"/>
</dbReference>
<gene>
    <name evidence="12" type="ORF">GGQ72_004235</name>
</gene>
<dbReference type="CDD" id="cd16434">
    <property type="entry name" value="CheB-CheR_fusion"/>
    <property type="match status" value="1"/>
</dbReference>
<dbReference type="Pfam" id="PF01339">
    <property type="entry name" value="CheB_methylest"/>
    <property type="match status" value="1"/>
</dbReference>
<evidence type="ECO:0000313" key="12">
    <source>
        <dbReference type="EMBL" id="MBB4145670.1"/>
    </source>
</evidence>
<dbReference type="Gene3D" id="3.40.50.150">
    <property type="entry name" value="Vaccinia Virus protein VP39"/>
    <property type="match status" value="1"/>
</dbReference>
<dbReference type="Pfam" id="PF01739">
    <property type="entry name" value="CheR"/>
    <property type="match status" value="1"/>
</dbReference>
<evidence type="ECO:0000256" key="9">
    <source>
        <dbReference type="SAM" id="Coils"/>
    </source>
</evidence>
<feature type="active site" evidence="8">
    <location>
        <position position="46"/>
    </location>
</feature>
<dbReference type="Gene3D" id="3.30.450.20">
    <property type="entry name" value="PAS domain"/>
    <property type="match status" value="2"/>
</dbReference>
<keyword evidence="8" id="KW-0145">Chemotaxis</keyword>
<comment type="caution">
    <text evidence="12">The sequence shown here is derived from an EMBL/GenBank/DDBJ whole genome shotgun (WGS) entry which is preliminary data.</text>
</comment>
<dbReference type="InterPro" id="IPR050903">
    <property type="entry name" value="Bact_Chemotaxis_MeTrfase"/>
</dbReference>
<protein>
    <recommendedName>
        <fullName evidence="2">histidine kinase</fullName>
        <ecNumber evidence="2">2.7.13.3</ecNumber>
    </recommendedName>
</protein>
<keyword evidence="8 12" id="KW-0378">Hydrolase</keyword>
<dbReference type="PANTHER" id="PTHR24422">
    <property type="entry name" value="CHEMOTAXIS PROTEIN METHYLTRANSFERASE"/>
    <property type="match status" value="1"/>
</dbReference>
<feature type="active site" evidence="8">
    <location>
        <position position="19"/>
    </location>
</feature>
<keyword evidence="3" id="KW-0597">Phosphoprotein</keyword>
<dbReference type="InterPro" id="IPR035965">
    <property type="entry name" value="PAS-like_dom_sf"/>
</dbReference>
<dbReference type="SUPFAM" id="SSF47757">
    <property type="entry name" value="Chemotaxis receptor methyltransferase CheR, N-terminal domain"/>
    <property type="match status" value="1"/>
</dbReference>
<dbReference type="SMART" id="SM00911">
    <property type="entry name" value="HWE_HK"/>
    <property type="match status" value="1"/>
</dbReference>
<dbReference type="Gene3D" id="3.30.565.10">
    <property type="entry name" value="Histidine kinase-like ATPase, C-terminal domain"/>
    <property type="match status" value="1"/>
</dbReference>
<evidence type="ECO:0000259" key="10">
    <source>
        <dbReference type="PROSITE" id="PS50122"/>
    </source>
</evidence>
<dbReference type="InterPro" id="IPR022641">
    <property type="entry name" value="CheR_N"/>
</dbReference>
<dbReference type="SUPFAM" id="SSF53335">
    <property type="entry name" value="S-adenosyl-L-methionine-dependent methyltransferases"/>
    <property type="match status" value="1"/>
</dbReference>
<reference evidence="12 13" key="1">
    <citation type="submission" date="2020-08" db="EMBL/GenBank/DDBJ databases">
        <title>Genomic Encyclopedia of Type Strains, Phase IV (KMG-IV): sequencing the most valuable type-strain genomes for metagenomic binning, comparative biology and taxonomic classification.</title>
        <authorList>
            <person name="Goeker M."/>
        </authorList>
    </citation>
    <scope>NUCLEOTIDE SEQUENCE [LARGE SCALE GENOMIC DNA]</scope>
    <source>
        <strain evidence="12 13">DSM 29514</strain>
    </source>
</reference>
<dbReference type="InterPro" id="IPR011102">
    <property type="entry name" value="Sig_transdc_His_kinase_HWE"/>
</dbReference>
<dbReference type="PROSITE" id="PS50123">
    <property type="entry name" value="CHER"/>
    <property type="match status" value="1"/>
</dbReference>
<dbReference type="SUPFAM" id="SSF52738">
    <property type="entry name" value="Methylesterase CheB, C-terminal domain"/>
    <property type="match status" value="1"/>
</dbReference>
<keyword evidence="4 12" id="KW-0808">Transferase</keyword>
<keyword evidence="9" id="KW-0175">Coiled coil</keyword>
<comment type="catalytic activity">
    <reaction evidence="1">
        <text>ATP + protein L-histidine = ADP + protein N-phospho-L-histidine.</text>
        <dbReference type="EC" id="2.7.13.3"/>
    </reaction>
</comment>
<sequence>MTDIRKPEQPVPVVGIGSSAGGLEALREMFAAAEVPTGLAFVVVQHLAPDHESMLAELLGRHTQLSVQQCEGGEAIEADTVFVIPPGKGLSIERGRLALKDFEEPRGLRRPIDDFFISLANDQNANSACVILSGTGADGSTGLRAIKENGGLCVVQEPSTAKYDGMPVAATGTGLVDFIQPPDQILSCIGGFFFRKSQGADNKEASKVADHVDDLCTALQGVVGHDFAGYKRTTFVRRVERRMHVLGIDSGADYLERVQNDHNECEALFRDLLINVTRFFRDKPSFDVLADKAIDPLLRDGAISEDGVRVWIPGCSSGEEAYTIAILFAEAARKLNLPCNVQIFATDIDESMLRIAREGSYPIASLSDIPHDLQEHYVIPHKERFTFVGQIRDMIRFSGHSLIKDPPFSKIDLISCRNLLIYFDDKLQKRVMPLMHYAIRPGGYLFLGSSESVGRFDNVFSVISQKARLFERVPGSPTYPIPLPGERRDIRRPQVASSAPTSSESVEQLATARLMEKYVPASVVLDNDGQIVAAYGRLGRFFDFPVTGINESSAASLARPGVREQLGPLVRQVVSVRKRVVARGIEVVTDFGTLKTDIICDPLEAGAFLVVFQEVAQFTQLEAGDLIDLEPNNGHIESLERELRTAKHRLRSAIEELETANEELKSSNEEMMSMNEELQSTNEELTTVNDELKTKVDEVTVANTDLRNFFESTSLAVIVLDREGRLRSYTKAATTIFPLQPTDRGRPLSDVTNRLLSFDLTTRVENVMNHGAEYQEMVSDRDSDRTFSLKILPYRTIDGTISGATIVFTDISHAISIESQLAAEQNRHDLAIEASGIGVWEYVPSEHQFVFGGAAMALLQTDHERPSLDDFLSKLSYDDSEHMRAALINAEADGHEAFEITTRLEGNGRFSWIKTFGRYLEESDPPRIIGVSVDVTAENELAEARELMISEMNHRVKNLFAMIGGILRIAARKHETTKALVADVEGRVLALGNAHTLASNRNREEPVEMHELVDVMIAPHARAAKVSVSDAPFPVSINCITPLTLILHEWATNAVKHGVLGREAGRLAVDWERTEKGMILTWNEIGDLDVIAPGNAGFGTILLSTSARQLGARIETHVDGQVLSHVLIMPSSVRHDA</sequence>
<feature type="domain" description="CheR-type methyltransferase" evidence="11">
    <location>
        <begin position="200"/>
        <end position="453"/>
    </location>
</feature>
<evidence type="ECO:0000256" key="8">
    <source>
        <dbReference type="PROSITE-ProRule" id="PRU00050"/>
    </source>
</evidence>
<dbReference type="Gene3D" id="3.40.50.180">
    <property type="entry name" value="Methylesterase CheB, C-terminal domain"/>
    <property type="match status" value="1"/>
</dbReference>
<keyword evidence="7" id="KW-0067">ATP-binding</keyword>
<dbReference type="EMBL" id="JACIEC010000010">
    <property type="protein sequence ID" value="MBB4145670.1"/>
    <property type="molecule type" value="Genomic_DNA"/>
</dbReference>
<evidence type="ECO:0000256" key="5">
    <source>
        <dbReference type="ARBA" id="ARBA00022741"/>
    </source>
</evidence>
<proteinExistence type="predicted"/>
<evidence type="ECO:0000256" key="1">
    <source>
        <dbReference type="ARBA" id="ARBA00000085"/>
    </source>
</evidence>
<organism evidence="12 13">
    <name type="scientific">Rhizobium rhizoryzae</name>
    <dbReference type="NCBI Taxonomy" id="451876"/>
    <lineage>
        <taxon>Bacteria</taxon>
        <taxon>Pseudomonadati</taxon>
        <taxon>Pseudomonadota</taxon>
        <taxon>Alphaproteobacteria</taxon>
        <taxon>Hyphomicrobiales</taxon>
        <taxon>Rhizobiaceae</taxon>
        <taxon>Rhizobium/Agrobacterium group</taxon>
        <taxon>Rhizobium</taxon>
    </lineage>
</organism>
<dbReference type="SUPFAM" id="SSF55785">
    <property type="entry name" value="PYP-like sensor domain (PAS domain)"/>
    <property type="match status" value="1"/>
</dbReference>
<dbReference type="PROSITE" id="PS50122">
    <property type="entry name" value="CHEB"/>
    <property type="match status" value="1"/>
</dbReference>
<dbReference type="Pfam" id="PF07536">
    <property type="entry name" value="HWE_HK"/>
    <property type="match status" value="1"/>
</dbReference>
<dbReference type="GO" id="GO:0006935">
    <property type="term" value="P:chemotaxis"/>
    <property type="evidence" value="ECO:0007669"/>
    <property type="project" value="UniProtKB-UniRule"/>
</dbReference>
<evidence type="ECO:0000313" key="13">
    <source>
        <dbReference type="Proteomes" id="UP000519897"/>
    </source>
</evidence>
<keyword evidence="5" id="KW-0547">Nucleotide-binding</keyword>
<dbReference type="GO" id="GO:0004673">
    <property type="term" value="F:protein histidine kinase activity"/>
    <property type="evidence" value="ECO:0007669"/>
    <property type="project" value="UniProtKB-EC"/>
</dbReference>
<dbReference type="Proteomes" id="UP000519897">
    <property type="component" value="Unassembled WGS sequence"/>
</dbReference>
<feature type="active site" evidence="8">
    <location>
        <position position="138"/>
    </location>
</feature>
<dbReference type="GO" id="GO:0008984">
    <property type="term" value="F:protein-glutamate methylesterase activity"/>
    <property type="evidence" value="ECO:0007669"/>
    <property type="project" value="InterPro"/>
</dbReference>
<dbReference type="InterPro" id="IPR000673">
    <property type="entry name" value="Sig_transdc_resp-reg_Me-estase"/>
</dbReference>
<keyword evidence="6" id="KW-0418">Kinase</keyword>
<dbReference type="InterPro" id="IPR000780">
    <property type="entry name" value="CheR_MeTrfase"/>
</dbReference>
<dbReference type="GO" id="GO:0005737">
    <property type="term" value="C:cytoplasm"/>
    <property type="evidence" value="ECO:0007669"/>
    <property type="project" value="InterPro"/>
</dbReference>
<evidence type="ECO:0000256" key="3">
    <source>
        <dbReference type="ARBA" id="ARBA00022553"/>
    </source>
</evidence>
<dbReference type="GO" id="GO:0000156">
    <property type="term" value="F:phosphorelay response regulator activity"/>
    <property type="evidence" value="ECO:0007669"/>
    <property type="project" value="InterPro"/>
</dbReference>
<dbReference type="PRINTS" id="PR00996">
    <property type="entry name" value="CHERMTFRASE"/>
</dbReference>
<name>A0A7W6LJT5_9HYPH</name>
<dbReference type="GO" id="GO:0032259">
    <property type="term" value="P:methylation"/>
    <property type="evidence" value="ECO:0007669"/>
    <property type="project" value="UniProtKB-KW"/>
</dbReference>
<dbReference type="PANTHER" id="PTHR24422:SF27">
    <property type="entry name" value="PROTEIN-GLUTAMATE O-METHYLTRANSFERASE"/>
    <property type="match status" value="1"/>
</dbReference>
<evidence type="ECO:0000256" key="6">
    <source>
        <dbReference type="ARBA" id="ARBA00022777"/>
    </source>
</evidence>
<accession>A0A7W6LJT5</accession>
<dbReference type="Pfam" id="PF13596">
    <property type="entry name" value="PAS_10"/>
    <property type="match status" value="1"/>
</dbReference>
<dbReference type="InterPro" id="IPR029063">
    <property type="entry name" value="SAM-dependent_MTases_sf"/>
</dbReference>
<dbReference type="Pfam" id="PF03705">
    <property type="entry name" value="CheR_N"/>
    <property type="match status" value="1"/>
</dbReference>